<reference evidence="9 10" key="1">
    <citation type="submission" date="2024-02" db="EMBL/GenBank/DDBJ databases">
        <authorList>
            <person name="Daric V."/>
            <person name="Darras S."/>
        </authorList>
    </citation>
    <scope>NUCLEOTIDE SEQUENCE [LARGE SCALE GENOMIC DNA]</scope>
</reference>
<dbReference type="InterPro" id="IPR007604">
    <property type="entry name" value="CP2"/>
</dbReference>
<feature type="region of interest" description="Disordered" evidence="7">
    <location>
        <begin position="558"/>
        <end position="577"/>
    </location>
</feature>
<gene>
    <name evidence="9" type="ORF">CVLEPA_LOCUS23776</name>
</gene>
<name>A0ABP0GHG2_CLALP</name>
<keyword evidence="2" id="KW-0805">Transcription regulation</keyword>
<feature type="domain" description="Grh/CP2 DB" evidence="8">
    <location>
        <begin position="617"/>
        <end position="878"/>
    </location>
</feature>
<feature type="region of interest" description="Disordered" evidence="7">
    <location>
        <begin position="413"/>
        <end position="435"/>
    </location>
</feature>
<dbReference type="Proteomes" id="UP001642483">
    <property type="component" value="Unassembled WGS sequence"/>
</dbReference>
<dbReference type="Pfam" id="PF04516">
    <property type="entry name" value="CP2"/>
    <property type="match status" value="1"/>
</dbReference>
<keyword evidence="3 6" id="KW-0238">DNA-binding</keyword>
<sequence length="1060" mass="117069">MFQPVNVYSTLSNHSDDFRSRRDSTADPGYCSNNNSPDAAELGFEHDHHNLTSADSTMANTLNFDSTGELFLTFDKALNENATRSPLSGNNVPMSRRKSLNHEKSGSIFYQMENSAFTRRDTRRYGKSYAGFHSAESTGALRRDAGKLPNKINPSHVHLLDDEMFRSPQPDLDTSCDHRGGRNPVGTLTNGIPLSNNFNRASNVLVRPDPIRRLHSDSGINHVRQPSFLELDSSMDVTEFSNDYSNAVQREVDNKLHCKSNNFKPHLGDLGFMDPAMLTLTPDVDHTSEFHADDTLETFFDGAEAEFVSPACSPERGLTPQKNVCDLPITSVVENATIGIPSSIGAVHSGSMDPRFSKTEDEAWRSYLENPVTAATTALMSIQGDEDSAAALDILYDYYKVPREKRVLAYQPGDIPQTRSSSSCQDGDSSGTGMLSDEVSILSPVSTVGSRAPSHVANQALGTPLRDTISDGVFSPTQLSQGVSGCNDDVTPLTTVKSESALHPETTAASSSDYLNIGRAPPNDLKINQPTSESLMSENKSTSPHKLSFGDYGHKYHLQSPSRVSSRRPSLSIRNHNSRESGNVFLSTVSTDSQQLGSPVCSLTNMFGHQLETLPPDYVGERFEYTMEAPKSLKQKEGEPTMSYINKGQFYCISLRECGGQVAKFKSTRFTSVVQIVFGDCKPEDEQIRHWKYWHARQHTAKQRIIDIADYKESCMISDIDEFAHNAIRFNWDAADVAKIFVSCNCLSTDFSAQKGIKGLPLLMQIDTYVDNRRGGVPDHRGVCQLKVFCDKGAERKIRDEERKAMRKRQKTSSKTGAVTHHRTLSPVDIKPIITTSGISHSPQPLVTCPNSLPSQKKQDTVIFKTVTDCSVPAVYFVPDIYANSNSMRNHVTLSPGGRLPSEPGFIGGMLTSSGGGELEQAFLSSQIEYFDPLHGGTKRSHSIISSEEGDYPPNKMSRLLEPDIPKKVLLYVRKEGNDVYDGVMLKEPSLNGLKEALQEKYDITAEKITKVLKKSKKGILVNVDDNIVRHYSNEDIFVIDIATEKTGDDVTYKVTLSVV</sequence>
<evidence type="ECO:0000256" key="2">
    <source>
        <dbReference type="ARBA" id="ARBA00023015"/>
    </source>
</evidence>
<keyword evidence="5 6" id="KW-0539">Nucleus</keyword>
<dbReference type="InterPro" id="IPR057520">
    <property type="entry name" value="GRHL1/CP2_C"/>
</dbReference>
<evidence type="ECO:0000256" key="6">
    <source>
        <dbReference type="PROSITE-ProRule" id="PRU01313"/>
    </source>
</evidence>
<dbReference type="PANTHER" id="PTHR11037:SF20">
    <property type="entry name" value="PROTEIN GRAINYHEAD"/>
    <property type="match status" value="1"/>
</dbReference>
<feature type="compositionally biased region" description="Low complexity" evidence="7">
    <location>
        <begin position="560"/>
        <end position="574"/>
    </location>
</feature>
<feature type="region of interest" description="Disordered" evidence="7">
    <location>
        <begin position="505"/>
        <end position="548"/>
    </location>
</feature>
<feature type="compositionally biased region" description="Polar residues" evidence="7">
    <location>
        <begin position="1"/>
        <end position="13"/>
    </location>
</feature>
<protein>
    <recommendedName>
        <fullName evidence="8">Grh/CP2 DB domain-containing protein</fullName>
    </recommendedName>
</protein>
<dbReference type="PANTHER" id="PTHR11037">
    <property type="entry name" value="TRANSCRIPTION FACTOR CP2"/>
    <property type="match status" value="1"/>
</dbReference>
<feature type="compositionally biased region" description="Polar residues" evidence="7">
    <location>
        <begin position="526"/>
        <end position="545"/>
    </location>
</feature>
<evidence type="ECO:0000256" key="3">
    <source>
        <dbReference type="ARBA" id="ARBA00023125"/>
    </source>
</evidence>
<dbReference type="PROSITE" id="PS51968">
    <property type="entry name" value="GRH_CP2_DB"/>
    <property type="match status" value="1"/>
</dbReference>
<keyword evidence="10" id="KW-1185">Reference proteome</keyword>
<organism evidence="9 10">
    <name type="scientific">Clavelina lepadiformis</name>
    <name type="common">Light-bulb sea squirt</name>
    <name type="synonym">Ascidia lepadiformis</name>
    <dbReference type="NCBI Taxonomy" id="159417"/>
    <lineage>
        <taxon>Eukaryota</taxon>
        <taxon>Metazoa</taxon>
        <taxon>Chordata</taxon>
        <taxon>Tunicata</taxon>
        <taxon>Ascidiacea</taxon>
        <taxon>Aplousobranchia</taxon>
        <taxon>Clavelinidae</taxon>
        <taxon>Clavelina</taxon>
    </lineage>
</organism>
<keyword evidence="4" id="KW-0804">Transcription</keyword>
<evidence type="ECO:0000313" key="9">
    <source>
        <dbReference type="EMBL" id="CAK8691193.1"/>
    </source>
</evidence>
<evidence type="ECO:0000256" key="4">
    <source>
        <dbReference type="ARBA" id="ARBA00023163"/>
    </source>
</evidence>
<evidence type="ECO:0000259" key="8">
    <source>
        <dbReference type="PROSITE" id="PS51968"/>
    </source>
</evidence>
<evidence type="ECO:0000256" key="5">
    <source>
        <dbReference type="ARBA" id="ARBA00023242"/>
    </source>
</evidence>
<evidence type="ECO:0000313" key="10">
    <source>
        <dbReference type="Proteomes" id="UP001642483"/>
    </source>
</evidence>
<comment type="caution">
    <text evidence="9">The sequence shown here is derived from an EMBL/GenBank/DDBJ whole genome shotgun (WGS) entry which is preliminary data.</text>
</comment>
<feature type="region of interest" description="Disordered" evidence="7">
    <location>
        <begin position="1"/>
        <end position="39"/>
    </location>
</feature>
<feature type="compositionally biased region" description="Low complexity" evidence="7">
    <location>
        <begin position="420"/>
        <end position="431"/>
    </location>
</feature>
<proteinExistence type="predicted"/>
<dbReference type="InterPro" id="IPR040167">
    <property type="entry name" value="TF_CP2-like"/>
</dbReference>
<comment type="subcellular location">
    <subcellularLocation>
        <location evidence="1 6">Nucleus</location>
    </subcellularLocation>
</comment>
<dbReference type="EMBL" id="CAWYQH010000119">
    <property type="protein sequence ID" value="CAK8691193.1"/>
    <property type="molecule type" value="Genomic_DNA"/>
</dbReference>
<evidence type="ECO:0000256" key="7">
    <source>
        <dbReference type="SAM" id="MobiDB-lite"/>
    </source>
</evidence>
<evidence type="ECO:0000256" key="1">
    <source>
        <dbReference type="ARBA" id="ARBA00004123"/>
    </source>
</evidence>
<feature type="compositionally biased region" description="Basic and acidic residues" evidence="7">
    <location>
        <begin position="14"/>
        <end position="25"/>
    </location>
</feature>
<accession>A0ABP0GHG2</accession>
<dbReference type="Pfam" id="PF25416">
    <property type="entry name" value="GRHL1_C"/>
    <property type="match status" value="1"/>
</dbReference>